<evidence type="ECO:0000313" key="1">
    <source>
        <dbReference type="EMBL" id="GIX66841.1"/>
    </source>
</evidence>
<dbReference type="AlphaFoldDB" id="A0AAV4M317"/>
<sequence length="177" mass="20257">MCGTPEATSFLSLEMGVAQLLSWAHIIAERLADRILSWTHGRANMVGHPAFNNIKMFECCRRAANKQSKDDCQWSTEYSSRFPSAERTSDARDSHPERNVLMEGQRYWAYGMGNATGILQFEIHTGLVFILNGKTYRDVYWSIIELAHVRCRIDESVTNTSRMKDSKQVQQYLSLAE</sequence>
<proteinExistence type="predicted"/>
<comment type="caution">
    <text evidence="1">The sequence shown here is derived from an EMBL/GenBank/DDBJ whole genome shotgun (WGS) entry which is preliminary data.</text>
</comment>
<accession>A0AAV4M317</accession>
<evidence type="ECO:0008006" key="3">
    <source>
        <dbReference type="Google" id="ProtNLM"/>
    </source>
</evidence>
<name>A0AAV4M317_CAEEX</name>
<gene>
    <name evidence="1" type="ORF">CEXT_709821</name>
</gene>
<dbReference type="EMBL" id="BPLR01001825">
    <property type="protein sequence ID" value="GIX66841.1"/>
    <property type="molecule type" value="Genomic_DNA"/>
</dbReference>
<reference evidence="1 2" key="1">
    <citation type="submission" date="2021-06" db="EMBL/GenBank/DDBJ databases">
        <title>Caerostris extrusa draft genome.</title>
        <authorList>
            <person name="Kono N."/>
            <person name="Arakawa K."/>
        </authorList>
    </citation>
    <scope>NUCLEOTIDE SEQUENCE [LARGE SCALE GENOMIC DNA]</scope>
</reference>
<dbReference type="Proteomes" id="UP001054945">
    <property type="component" value="Unassembled WGS sequence"/>
</dbReference>
<organism evidence="1 2">
    <name type="scientific">Caerostris extrusa</name>
    <name type="common">Bark spider</name>
    <name type="synonym">Caerostris bankana</name>
    <dbReference type="NCBI Taxonomy" id="172846"/>
    <lineage>
        <taxon>Eukaryota</taxon>
        <taxon>Metazoa</taxon>
        <taxon>Ecdysozoa</taxon>
        <taxon>Arthropoda</taxon>
        <taxon>Chelicerata</taxon>
        <taxon>Arachnida</taxon>
        <taxon>Araneae</taxon>
        <taxon>Araneomorphae</taxon>
        <taxon>Entelegynae</taxon>
        <taxon>Araneoidea</taxon>
        <taxon>Araneidae</taxon>
        <taxon>Caerostris</taxon>
    </lineage>
</organism>
<protein>
    <recommendedName>
        <fullName evidence="3">Transposase</fullName>
    </recommendedName>
</protein>
<keyword evidence="2" id="KW-1185">Reference proteome</keyword>
<evidence type="ECO:0000313" key="2">
    <source>
        <dbReference type="Proteomes" id="UP001054945"/>
    </source>
</evidence>